<evidence type="ECO:0000313" key="2">
    <source>
        <dbReference type="EMBL" id="PKK66357.1"/>
    </source>
</evidence>
<dbReference type="PANTHER" id="PTHR47718">
    <property type="entry name" value="OS01G0519700 PROTEIN"/>
    <property type="match status" value="1"/>
</dbReference>
<organism evidence="2 3">
    <name type="scientific">Rhizophagus irregularis</name>
    <dbReference type="NCBI Taxonomy" id="588596"/>
    <lineage>
        <taxon>Eukaryota</taxon>
        <taxon>Fungi</taxon>
        <taxon>Fungi incertae sedis</taxon>
        <taxon>Mucoromycota</taxon>
        <taxon>Glomeromycotina</taxon>
        <taxon>Glomeromycetes</taxon>
        <taxon>Glomerales</taxon>
        <taxon>Glomeraceae</taxon>
        <taxon>Rhizophagus</taxon>
    </lineage>
</organism>
<dbReference type="PANTHER" id="PTHR47718:SF3">
    <property type="entry name" value="PROTEIN FAR1-RELATED SEQUENCE 5-LIKE"/>
    <property type="match status" value="1"/>
</dbReference>
<reference evidence="2 3" key="2">
    <citation type="submission" date="2017-10" db="EMBL/GenBank/DDBJ databases">
        <title>Extensive intraspecific genome diversity in a model arbuscular mycorrhizal fungus.</title>
        <authorList>
            <person name="Chen E.C.H."/>
            <person name="Morin E."/>
            <person name="Baudet D."/>
            <person name="Noel J."/>
            <person name="Ndikumana S."/>
            <person name="Charron P."/>
            <person name="St-Onge C."/>
            <person name="Giorgi J."/>
            <person name="Grigoriev I.V."/>
            <person name="Roux C."/>
            <person name="Martin F.M."/>
            <person name="Corradi N."/>
        </authorList>
    </citation>
    <scope>NUCLEOTIDE SEQUENCE [LARGE SCALE GENOMIC DNA]</scope>
    <source>
        <strain evidence="2 3">C2</strain>
    </source>
</reference>
<dbReference type="VEuPathDB" id="FungiDB:RhiirA1_483167"/>
<gene>
    <name evidence="2" type="ORF">RhiirC2_784889</name>
</gene>
<name>A0A2N1MXJ7_9GLOM</name>
<evidence type="ECO:0000259" key="1">
    <source>
        <dbReference type="Pfam" id="PF10551"/>
    </source>
</evidence>
<feature type="domain" description="MULE transposase" evidence="1">
    <location>
        <begin position="139"/>
        <end position="214"/>
    </location>
</feature>
<accession>A0A2N1MXJ7</accession>
<dbReference type="InterPro" id="IPR018289">
    <property type="entry name" value="MULE_transposase_dom"/>
</dbReference>
<dbReference type="Proteomes" id="UP000233469">
    <property type="component" value="Unassembled WGS sequence"/>
</dbReference>
<proteinExistence type="predicted"/>
<dbReference type="AlphaFoldDB" id="A0A2N1MXJ7"/>
<dbReference type="VEuPathDB" id="FungiDB:FUN_012632"/>
<reference evidence="2 3" key="1">
    <citation type="submission" date="2016-04" db="EMBL/GenBank/DDBJ databases">
        <title>Genome analyses suggest a sexual origin of heterokaryosis in a supposedly ancient asexual fungus.</title>
        <authorList>
            <person name="Ropars J."/>
            <person name="Sedzielewska K."/>
            <person name="Noel J."/>
            <person name="Charron P."/>
            <person name="Farinelli L."/>
            <person name="Marton T."/>
            <person name="Kruger M."/>
            <person name="Pelin A."/>
            <person name="Brachmann A."/>
            <person name="Corradi N."/>
        </authorList>
    </citation>
    <scope>NUCLEOTIDE SEQUENCE [LARGE SCALE GENOMIC DNA]</scope>
    <source>
        <strain evidence="2 3">C2</strain>
    </source>
</reference>
<dbReference type="Pfam" id="PF10551">
    <property type="entry name" value="MULE"/>
    <property type="match status" value="1"/>
</dbReference>
<evidence type="ECO:0000313" key="3">
    <source>
        <dbReference type="Proteomes" id="UP000233469"/>
    </source>
</evidence>
<comment type="caution">
    <text evidence="2">The sequence shown here is derived from an EMBL/GenBank/DDBJ whole genome shotgun (WGS) entry which is preliminary data.</text>
</comment>
<protein>
    <recommendedName>
        <fullName evidence="1">MULE transposase domain-containing protein</fullName>
    </recommendedName>
</protein>
<dbReference type="EMBL" id="LLXL01001103">
    <property type="protein sequence ID" value="PKK66357.1"/>
    <property type="molecule type" value="Genomic_DNA"/>
</dbReference>
<sequence>MNSEIVLNNTNQNDIYEIKLQHVNFYFGKRASAIKLTQLSNYHNHQYNSEIIYLALKILKLPHAILSKIKHYTVSDHLGAGLNKFPEHHIKKKNLYNAISKFRGVQIYNEFDAAEMLSYLLKQHDINQDYIIISYLEAKTNRYDMALSLFVCIDNNFKKRIVEQTLIKYETQAAYEWIFQCMLKSVDNVSLKVIFTDGDSAVIAAIHIIYLQTQYLLSSSTNCPSDKQQGPTSHPEVKGDLRHERLKTRKICLSQHTIRL</sequence>